<dbReference type="PRINTS" id="PR01607">
    <property type="entry name" value="APYRASEFAMLY"/>
</dbReference>
<evidence type="ECO:0000259" key="3">
    <source>
        <dbReference type="Pfam" id="PF02872"/>
    </source>
</evidence>
<dbReference type="InterPro" id="IPR006179">
    <property type="entry name" value="5_nucleotidase/apyrase"/>
</dbReference>
<dbReference type="Pfam" id="PF02872">
    <property type="entry name" value="5_nucleotid_C"/>
    <property type="match status" value="1"/>
</dbReference>
<dbReference type="InterPro" id="IPR029052">
    <property type="entry name" value="Metallo-depent_PP-like"/>
</dbReference>
<keyword evidence="1" id="KW-0378">Hydrolase</keyword>
<keyword evidence="2" id="KW-1133">Transmembrane helix</keyword>
<dbReference type="SUPFAM" id="SSF55816">
    <property type="entry name" value="5'-nucleotidase (syn. UDP-sugar hydrolase), C-terminal domain"/>
    <property type="match status" value="1"/>
</dbReference>
<accession>A0AAI8DJ23</accession>
<evidence type="ECO:0000256" key="2">
    <source>
        <dbReference type="SAM" id="Phobius"/>
    </source>
</evidence>
<dbReference type="InterPro" id="IPR036907">
    <property type="entry name" value="5'-Nucleotdase_C_sf"/>
</dbReference>
<dbReference type="GO" id="GO:0030288">
    <property type="term" value="C:outer membrane-bounded periplasmic space"/>
    <property type="evidence" value="ECO:0007669"/>
    <property type="project" value="TreeGrafter"/>
</dbReference>
<keyword evidence="1" id="KW-0547">Nucleotide-binding</keyword>
<dbReference type="PANTHER" id="PTHR11575:SF6">
    <property type="entry name" value="2',3'-CYCLIC-NUCLEOTIDE 2'-PHOSPHODIESTERASE_3'-NUCLEOTIDASE"/>
    <property type="match status" value="1"/>
</dbReference>
<dbReference type="SUPFAM" id="SSF56300">
    <property type="entry name" value="Metallo-dependent phosphatases"/>
    <property type="match status" value="1"/>
</dbReference>
<dbReference type="KEGG" id="sscu:CEP64_08575"/>
<dbReference type="Gene3D" id="3.60.21.10">
    <property type="match status" value="1"/>
</dbReference>
<evidence type="ECO:0000313" key="4">
    <source>
        <dbReference type="EMBL" id="ASE34635.1"/>
    </source>
</evidence>
<dbReference type="PANTHER" id="PTHR11575">
    <property type="entry name" value="5'-NUCLEOTIDASE-RELATED"/>
    <property type="match status" value="1"/>
</dbReference>
<feature type="domain" description="5'-Nucleotidase C-terminal" evidence="3">
    <location>
        <begin position="327"/>
        <end position="461"/>
    </location>
</feature>
<reference evidence="5" key="1">
    <citation type="submission" date="2017-06" db="EMBL/GenBank/DDBJ databases">
        <title>FDA dAtabase for Regulatory Grade micrObial Sequences (FDA-ARGOS): Supporting development and validation of Infectious Disease Dx tests.</title>
        <authorList>
            <person name="Goldberg B."/>
            <person name="Campos J."/>
            <person name="Tallon L."/>
            <person name="Sadzewicz L."/>
            <person name="Sengamalay N."/>
            <person name="Ott S."/>
            <person name="Godinez A."/>
            <person name="Nagaraj S."/>
            <person name="Vavikolanu K."/>
            <person name="Nadendla S."/>
            <person name="George J."/>
            <person name="Geyer C."/>
            <person name="Sichtig H."/>
        </authorList>
    </citation>
    <scope>NUCLEOTIDE SEQUENCE [LARGE SCALE GENOMIC DNA]</scope>
    <source>
        <strain evidence="5">FDAARGOS_285</strain>
    </source>
</reference>
<dbReference type="Proteomes" id="UP000197058">
    <property type="component" value="Chromosome"/>
</dbReference>
<sequence length="503" mass="57690">MNMNETITIDLLATSDLHGQIGKSGISGNILKMATYVKHKRKTNHHVLLLDNGGMLSGSMFAFYYAQIAPYKRNPMIKVMNEMQFDASGVSPDEFNFGLDFLNKSIALSRFPWLAANIEHSKTREPYFTTPYTIKYVEGIKIGIIGFTSSGLMENKNVEFEDEVLVGESMTTAKKWVRYLHEKESPDFLIMLYHGGLHTYTDKNNYRSYYSNNAESMTKSTEGVNVIITGHQEHIVDLKVEETQFIQPGKDATNIVDMSIQFKKRANSVEIIDTSIKHVEISSYPEDRDLLELTYFDQKAVQHWSEQSVVDVPVVLDYKHLTDLFIKPHKFMECIQQSMTRAFKESDFVCAQIGNPTGNGLRGELQVKDVYQSYVHTDKPVKINLSGAEIKRIIERTATALYKEGDTVKYNDHILEPTLMTVWKGFEYTIDLSKPVGSRVNIDNIDLEDSYSVIMTDYLFRHVNKIISESTYERAKKTVIEYMIEELTESKGKYDLEHHFKVI</sequence>
<dbReference type="GO" id="GO:0016787">
    <property type="term" value="F:hydrolase activity"/>
    <property type="evidence" value="ECO:0007669"/>
    <property type="project" value="UniProtKB-KW"/>
</dbReference>
<name>A0AAI8DJ23_MAMSC</name>
<dbReference type="GO" id="GO:0000166">
    <property type="term" value="F:nucleotide binding"/>
    <property type="evidence" value="ECO:0007669"/>
    <property type="project" value="UniProtKB-KW"/>
</dbReference>
<organism evidence="4 5">
    <name type="scientific">Mammaliicoccus sciuri</name>
    <name type="common">Staphylococcus sciuri</name>
    <dbReference type="NCBI Taxonomy" id="1296"/>
    <lineage>
        <taxon>Bacteria</taxon>
        <taxon>Bacillati</taxon>
        <taxon>Bacillota</taxon>
        <taxon>Bacilli</taxon>
        <taxon>Bacillales</taxon>
        <taxon>Staphylococcaceae</taxon>
        <taxon>Mammaliicoccus</taxon>
    </lineage>
</organism>
<keyword evidence="2" id="KW-0812">Transmembrane</keyword>
<evidence type="ECO:0000256" key="1">
    <source>
        <dbReference type="RuleBase" id="RU362119"/>
    </source>
</evidence>
<dbReference type="AlphaFoldDB" id="A0AAI8DJ23"/>
<evidence type="ECO:0000313" key="5">
    <source>
        <dbReference type="Proteomes" id="UP000197058"/>
    </source>
</evidence>
<dbReference type="GO" id="GO:0009166">
    <property type="term" value="P:nucleotide catabolic process"/>
    <property type="evidence" value="ECO:0007669"/>
    <property type="project" value="InterPro"/>
</dbReference>
<proteinExistence type="inferred from homology"/>
<dbReference type="Gene3D" id="3.90.780.10">
    <property type="entry name" value="5'-Nucleotidase, C-terminal domain"/>
    <property type="match status" value="1"/>
</dbReference>
<dbReference type="EMBL" id="CP022046">
    <property type="protein sequence ID" value="ASE34635.1"/>
    <property type="molecule type" value="Genomic_DNA"/>
</dbReference>
<keyword evidence="2" id="KW-0472">Membrane</keyword>
<feature type="transmembrane region" description="Helical" evidence="2">
    <location>
        <begin position="47"/>
        <end position="66"/>
    </location>
</feature>
<comment type="similarity">
    <text evidence="1">Belongs to the 5'-nucleotidase family.</text>
</comment>
<protein>
    <submittedName>
        <fullName evidence="4">Bifunctional metallophosphatase/5'-nucleotidase</fullName>
    </submittedName>
</protein>
<gene>
    <name evidence="4" type="ORF">CEP64_08575</name>
</gene>
<dbReference type="InterPro" id="IPR008334">
    <property type="entry name" value="5'-Nucleotdase_C"/>
</dbReference>